<dbReference type="EMBL" id="ABVL01000007">
    <property type="protein sequence ID" value="EDY19747.1"/>
    <property type="molecule type" value="Genomic_DNA"/>
</dbReference>
<protein>
    <submittedName>
        <fullName evidence="3">Uncharacterized protein</fullName>
    </submittedName>
</protein>
<evidence type="ECO:0000313" key="4">
    <source>
        <dbReference type="Proteomes" id="UP000005824"/>
    </source>
</evidence>
<feature type="region of interest" description="Disordered" evidence="1">
    <location>
        <begin position="100"/>
        <end position="122"/>
    </location>
</feature>
<evidence type="ECO:0000256" key="2">
    <source>
        <dbReference type="SAM" id="SignalP"/>
    </source>
</evidence>
<gene>
    <name evidence="3" type="ORF">CfE428DRAFT_2923</name>
</gene>
<sequence length="122" mass="13308" precursor="true">MKNLRLLPLVVALTLSTGSAFAADTPNLPIDRALKIAQEYLQKSGTGAKVEIVGLTYEQTSFHAGYWYAKWSHAVQAGDDNSRKETGLRIDMDGTVTRFLSAPGGRYEPPVGQRPVGARSMR</sequence>
<dbReference type="RefSeq" id="WP_006980248.1">
    <property type="nucleotide sequence ID" value="NZ_ABVL01000007.1"/>
</dbReference>
<feature type="signal peptide" evidence="2">
    <location>
        <begin position="1"/>
        <end position="22"/>
    </location>
</feature>
<comment type="caution">
    <text evidence="3">The sequence shown here is derived from an EMBL/GenBank/DDBJ whole genome shotgun (WGS) entry which is preliminary data.</text>
</comment>
<name>B4D1Y5_9BACT</name>
<dbReference type="Proteomes" id="UP000005824">
    <property type="component" value="Unassembled WGS sequence"/>
</dbReference>
<evidence type="ECO:0000256" key="1">
    <source>
        <dbReference type="SAM" id="MobiDB-lite"/>
    </source>
</evidence>
<keyword evidence="4" id="KW-1185">Reference proteome</keyword>
<feature type="chain" id="PRO_5002800349" evidence="2">
    <location>
        <begin position="23"/>
        <end position="122"/>
    </location>
</feature>
<dbReference type="AlphaFoldDB" id="B4D1Y5"/>
<evidence type="ECO:0000313" key="3">
    <source>
        <dbReference type="EMBL" id="EDY19747.1"/>
    </source>
</evidence>
<accession>B4D1Y5</accession>
<reference evidence="3 4" key="1">
    <citation type="journal article" date="2011" name="J. Bacteriol.">
        <title>Genome sequence of Chthoniobacter flavus Ellin428, an aerobic heterotrophic soil bacterium.</title>
        <authorList>
            <person name="Kant R."/>
            <person name="van Passel M.W."/>
            <person name="Palva A."/>
            <person name="Lucas S."/>
            <person name="Lapidus A."/>
            <person name="Glavina Del Rio T."/>
            <person name="Dalin E."/>
            <person name="Tice H."/>
            <person name="Bruce D."/>
            <person name="Goodwin L."/>
            <person name="Pitluck S."/>
            <person name="Larimer F.W."/>
            <person name="Land M.L."/>
            <person name="Hauser L."/>
            <person name="Sangwan P."/>
            <person name="de Vos W.M."/>
            <person name="Janssen P.H."/>
            <person name="Smidt H."/>
        </authorList>
    </citation>
    <scope>NUCLEOTIDE SEQUENCE [LARGE SCALE GENOMIC DNA]</scope>
    <source>
        <strain evidence="3 4">Ellin428</strain>
    </source>
</reference>
<keyword evidence="2" id="KW-0732">Signal</keyword>
<organism evidence="3 4">
    <name type="scientific">Chthoniobacter flavus Ellin428</name>
    <dbReference type="NCBI Taxonomy" id="497964"/>
    <lineage>
        <taxon>Bacteria</taxon>
        <taxon>Pseudomonadati</taxon>
        <taxon>Verrucomicrobiota</taxon>
        <taxon>Spartobacteria</taxon>
        <taxon>Chthoniobacterales</taxon>
        <taxon>Chthoniobacteraceae</taxon>
        <taxon>Chthoniobacter</taxon>
    </lineage>
</organism>
<dbReference type="STRING" id="497964.CfE428DRAFT_2923"/>
<proteinExistence type="predicted"/>
<dbReference type="InParanoid" id="B4D1Y5"/>